<proteinExistence type="predicted"/>
<accession>A0A4R3LF01</accession>
<dbReference type="GO" id="GO:0046872">
    <property type="term" value="F:metal ion binding"/>
    <property type="evidence" value="ECO:0007669"/>
    <property type="project" value="UniProtKB-KW"/>
</dbReference>
<dbReference type="Gene3D" id="3.40.50.1000">
    <property type="entry name" value="HAD superfamily/HAD-like"/>
    <property type="match status" value="1"/>
</dbReference>
<organism evidence="4 6">
    <name type="scientific">Tepidimonas ignava</name>
    <dbReference type="NCBI Taxonomy" id="114249"/>
    <lineage>
        <taxon>Bacteria</taxon>
        <taxon>Pseudomonadati</taxon>
        <taxon>Pseudomonadota</taxon>
        <taxon>Betaproteobacteria</taxon>
        <taxon>Burkholderiales</taxon>
        <taxon>Tepidimonas</taxon>
    </lineage>
</organism>
<dbReference type="AlphaFoldDB" id="A0A4R3LF01"/>
<reference evidence="4 6" key="1">
    <citation type="submission" date="2019-03" db="EMBL/GenBank/DDBJ databases">
        <title>Genomic Encyclopedia of Type Strains, Phase IV (KMG-IV): sequencing the most valuable type-strain genomes for metagenomic binning, comparative biology and taxonomic classification.</title>
        <authorList>
            <person name="Goeker M."/>
        </authorList>
    </citation>
    <scope>NUCLEOTIDE SEQUENCE [LARGE SCALE GENOMIC DNA]</scope>
    <source>
        <strain evidence="4 6">DSM 12034</strain>
    </source>
</reference>
<dbReference type="EMBL" id="VJNC01000012">
    <property type="protein sequence ID" value="TSE20644.1"/>
    <property type="molecule type" value="Genomic_DNA"/>
</dbReference>
<dbReference type="NCBIfam" id="TIGR01488">
    <property type="entry name" value="HAD-SF-IB"/>
    <property type="match status" value="1"/>
</dbReference>
<dbReference type="InterPro" id="IPR023214">
    <property type="entry name" value="HAD_sf"/>
</dbReference>
<evidence type="ECO:0000313" key="5">
    <source>
        <dbReference type="EMBL" id="TSE20644.1"/>
    </source>
</evidence>
<comment type="caution">
    <text evidence="4">The sequence shown here is derived from an EMBL/GenBank/DDBJ whole genome shotgun (WGS) entry which is preliminary data.</text>
</comment>
<name>A0A4R3LF01_9BURK</name>
<sequence>MTTLPAPASTTRDAAGRVPVALFDLDHTLLPLDSDYEWGVFTTRIGWTDPVAFARRNDAFFADYQAGRLDVHAYVAFATEAIRRAGPQAAAAAHARFMAEVIEPVLRPEARALVAAHRARGERVAIVTATNEFVTAPIARALGVDELIAVRLQRDASGWITGGIDGVPSFREGKVQRVQAWLQQQGLSREQAHLTFYSDSTNDLPLLQYADVPVATNPSAALRTLARQRGWRILDLFEPKP</sequence>
<keyword evidence="7" id="KW-1185">Reference proteome</keyword>
<dbReference type="InterPro" id="IPR050582">
    <property type="entry name" value="HAD-like_SerB"/>
</dbReference>
<dbReference type="Proteomes" id="UP000315577">
    <property type="component" value="Unassembled WGS sequence"/>
</dbReference>
<dbReference type="InterPro" id="IPR006385">
    <property type="entry name" value="HAD_hydro_SerB1"/>
</dbReference>
<dbReference type="Gene3D" id="1.20.1440.100">
    <property type="entry name" value="SG protein - dephosphorylation function"/>
    <property type="match status" value="1"/>
</dbReference>
<dbReference type="Pfam" id="PF12710">
    <property type="entry name" value="HAD"/>
    <property type="match status" value="1"/>
</dbReference>
<evidence type="ECO:0000313" key="6">
    <source>
        <dbReference type="Proteomes" id="UP000295536"/>
    </source>
</evidence>
<dbReference type="NCBIfam" id="TIGR01490">
    <property type="entry name" value="HAD-SF-IB-hyp1"/>
    <property type="match status" value="1"/>
</dbReference>
<dbReference type="InterPro" id="IPR036412">
    <property type="entry name" value="HAD-like_sf"/>
</dbReference>
<evidence type="ECO:0000313" key="4">
    <source>
        <dbReference type="EMBL" id="TCS98643.1"/>
    </source>
</evidence>
<gene>
    <name evidence="4" type="ORF">EDC36_10465</name>
    <name evidence="5" type="ORF">Tigna_01837</name>
</gene>
<keyword evidence="2 4" id="KW-0378">Hydrolase</keyword>
<evidence type="ECO:0000313" key="7">
    <source>
        <dbReference type="Proteomes" id="UP000315577"/>
    </source>
</evidence>
<dbReference type="EMBL" id="SMAH01000004">
    <property type="protein sequence ID" value="TCS98643.1"/>
    <property type="molecule type" value="Genomic_DNA"/>
</dbReference>
<dbReference type="PANTHER" id="PTHR43344">
    <property type="entry name" value="PHOSPHOSERINE PHOSPHATASE"/>
    <property type="match status" value="1"/>
</dbReference>
<reference evidence="5 7" key="2">
    <citation type="submission" date="2019-07" db="EMBL/GenBank/DDBJ databases">
        <title>Tepidimonas ignava SPS-1037 draft genome.</title>
        <authorList>
            <person name="Da Costa M.S."/>
            <person name="Froufe H.J.C."/>
            <person name="Egas C."/>
            <person name="Albuquerque L."/>
        </authorList>
    </citation>
    <scope>NUCLEOTIDE SEQUENCE [LARGE SCALE GENOMIC DNA]</scope>
    <source>
        <strain evidence="5 7">SPS-1037</strain>
    </source>
</reference>
<dbReference type="GO" id="GO:0016787">
    <property type="term" value="F:hydrolase activity"/>
    <property type="evidence" value="ECO:0007669"/>
    <property type="project" value="UniProtKB-KW"/>
</dbReference>
<protein>
    <submittedName>
        <fullName evidence="4">HAD superfamily hydrolase (TIGR01490 family)</fullName>
    </submittedName>
    <submittedName>
        <fullName evidence="5">Phosphatase</fullName>
        <ecNumber evidence="5">3.1.3.-</ecNumber>
    </submittedName>
</protein>
<dbReference type="SUPFAM" id="SSF56784">
    <property type="entry name" value="HAD-like"/>
    <property type="match status" value="1"/>
</dbReference>
<evidence type="ECO:0000256" key="1">
    <source>
        <dbReference type="ARBA" id="ARBA00022723"/>
    </source>
</evidence>
<dbReference type="PANTHER" id="PTHR43344:SF13">
    <property type="entry name" value="PHOSPHATASE RV3661-RELATED"/>
    <property type="match status" value="1"/>
</dbReference>
<keyword evidence="3" id="KW-0460">Magnesium</keyword>
<dbReference type="CDD" id="cd02612">
    <property type="entry name" value="HAD_PGPPase"/>
    <property type="match status" value="1"/>
</dbReference>
<dbReference type="RefSeq" id="WP_185971222.1">
    <property type="nucleotide sequence ID" value="NZ_JBKBMZ010000006.1"/>
</dbReference>
<evidence type="ECO:0000256" key="3">
    <source>
        <dbReference type="ARBA" id="ARBA00022842"/>
    </source>
</evidence>
<dbReference type="EC" id="3.1.3.-" evidence="5"/>
<keyword evidence="1" id="KW-0479">Metal-binding</keyword>
<evidence type="ECO:0000256" key="2">
    <source>
        <dbReference type="ARBA" id="ARBA00022801"/>
    </source>
</evidence>
<dbReference type="Proteomes" id="UP000295536">
    <property type="component" value="Unassembled WGS sequence"/>
</dbReference>